<dbReference type="AlphaFoldDB" id="A0A3L6RIU0"/>
<dbReference type="Pfam" id="PF05212">
    <property type="entry name" value="DUF707"/>
    <property type="match status" value="1"/>
</dbReference>
<proteinExistence type="predicted"/>
<dbReference type="EMBL" id="PQIB02000008">
    <property type="protein sequence ID" value="RLN04434.1"/>
    <property type="molecule type" value="Genomic_DNA"/>
</dbReference>
<evidence type="ECO:0000313" key="1">
    <source>
        <dbReference type="EMBL" id="RLN04434.1"/>
    </source>
</evidence>
<reference evidence="2" key="1">
    <citation type="journal article" date="2019" name="Nat. Commun.">
        <title>The genome of broomcorn millet.</title>
        <authorList>
            <person name="Zou C."/>
            <person name="Miki D."/>
            <person name="Li D."/>
            <person name="Tang Q."/>
            <person name="Xiao L."/>
            <person name="Rajput S."/>
            <person name="Deng P."/>
            <person name="Jia W."/>
            <person name="Huang R."/>
            <person name="Zhang M."/>
            <person name="Sun Y."/>
            <person name="Hu J."/>
            <person name="Fu X."/>
            <person name="Schnable P.S."/>
            <person name="Li F."/>
            <person name="Zhang H."/>
            <person name="Feng B."/>
            <person name="Zhu X."/>
            <person name="Liu R."/>
            <person name="Schnable J.C."/>
            <person name="Zhu J.-K."/>
            <person name="Zhang H."/>
        </authorList>
    </citation>
    <scope>NUCLEOTIDE SEQUENCE [LARGE SCALE GENOMIC DNA]</scope>
</reference>
<evidence type="ECO:0000313" key="2">
    <source>
        <dbReference type="Proteomes" id="UP000275267"/>
    </source>
</evidence>
<dbReference type="InterPro" id="IPR007877">
    <property type="entry name" value="DUF707"/>
</dbReference>
<dbReference type="OrthoDB" id="9985979at2759"/>
<protein>
    <submittedName>
        <fullName evidence="1">Uncharacterized protein</fullName>
    </submittedName>
</protein>
<name>A0A3L6RIU0_PANMI</name>
<dbReference type="STRING" id="4540.A0A3L6RIU0"/>
<dbReference type="Proteomes" id="UP000275267">
    <property type="component" value="Unassembled WGS sequence"/>
</dbReference>
<dbReference type="PANTHER" id="PTHR31210:SF11">
    <property type="entry name" value="KETOGLUTARATE REDUCTASE TRANS-SPLICING-LIKE PROTEIN, PUTATIVE (DUF707)-RELATED"/>
    <property type="match status" value="1"/>
</dbReference>
<accession>A0A3L6RIU0</accession>
<comment type="caution">
    <text evidence="1">The sequence shown here is derived from an EMBL/GenBank/DDBJ whole genome shotgun (WGS) entry which is preliminary data.</text>
</comment>
<gene>
    <name evidence="1" type="ORF">C2845_PM13G17370</name>
</gene>
<dbReference type="PANTHER" id="PTHR31210">
    <property type="entry name" value="OS06G0731900 PROTEIN"/>
    <property type="match status" value="1"/>
</dbReference>
<sequence length="384" mass="43114">MSNDAPDRRFFSIWSPAALIFSVLVFLAGAVVALQYKEKQNQCRPSGSEPLPRGIVQDKSNFEMVQMETEWLGGDPERKEDATAPKSLLAVPVGIKQKAVADKLVSKFPDAKFTVMLFHYDGVVDGYWRDLEWSDRAIHVAAPDQTKWWFAKRFLHPALVAEYEYIFLWDEDIGVDSFDPLEHLRIVRREVLEISQPALDRRSQIHHRLTARARQGGDVHRRFYKTKGRGRCDGGSTGPPCAGWVEMMVPVFSRAAWRCAWHMVQNDLVYGWGIDFKLGYCAQGDRSRNIGVVDSQFVLHRDIPTLGGGGAGPVSASASTAATDRSAVRQRSSTELQVFNRRWKEAVAEDGCWTDNGDQWLTDGSINASPSPVLPRLIHHTFAG</sequence>
<organism evidence="1 2">
    <name type="scientific">Panicum miliaceum</name>
    <name type="common">Proso millet</name>
    <name type="synonym">Broomcorn millet</name>
    <dbReference type="NCBI Taxonomy" id="4540"/>
    <lineage>
        <taxon>Eukaryota</taxon>
        <taxon>Viridiplantae</taxon>
        <taxon>Streptophyta</taxon>
        <taxon>Embryophyta</taxon>
        <taxon>Tracheophyta</taxon>
        <taxon>Spermatophyta</taxon>
        <taxon>Magnoliopsida</taxon>
        <taxon>Liliopsida</taxon>
        <taxon>Poales</taxon>
        <taxon>Poaceae</taxon>
        <taxon>PACMAD clade</taxon>
        <taxon>Panicoideae</taxon>
        <taxon>Panicodae</taxon>
        <taxon>Paniceae</taxon>
        <taxon>Panicinae</taxon>
        <taxon>Panicum</taxon>
        <taxon>Panicum sect. Panicum</taxon>
    </lineage>
</organism>
<keyword evidence="2" id="KW-1185">Reference proteome</keyword>